<keyword evidence="1" id="KW-0472">Membrane</keyword>
<evidence type="ECO:0000313" key="2">
    <source>
        <dbReference type="EMBL" id="EMS30947.1"/>
    </source>
</evidence>
<keyword evidence="1" id="KW-0812">Transmembrane</keyword>
<dbReference type="AlphaFoldDB" id="M7XQX4"/>
<feature type="transmembrane region" description="Helical" evidence="1">
    <location>
        <begin position="12"/>
        <end position="33"/>
    </location>
</feature>
<keyword evidence="3" id="KW-1185">Reference proteome</keyword>
<dbReference type="InParanoid" id="M7XQX4"/>
<evidence type="ECO:0000313" key="3">
    <source>
        <dbReference type="Proteomes" id="UP000010953"/>
    </source>
</evidence>
<sequence>MANYIFKETQRFTQWWLWLLLFGVLTVVLWPLLGQEALDPSELRGIGIGLVTVLLAMVLLYSMKLETRIGNGRLQYRFTPFFWRWRTYDWGDIQSMELKTFDSLKDYGGWGIRTNFEHWLYNVRGNRGLLIRTKDKTFKLGTQKPQEAARIIQEFEAFKSQNHGG</sequence>
<protein>
    <submittedName>
        <fullName evidence="2">Uncharacterized protein</fullName>
    </submittedName>
</protein>
<proteinExistence type="predicted"/>
<feature type="transmembrane region" description="Helical" evidence="1">
    <location>
        <begin position="45"/>
        <end position="63"/>
    </location>
</feature>
<evidence type="ECO:0000256" key="1">
    <source>
        <dbReference type="SAM" id="Phobius"/>
    </source>
</evidence>
<reference evidence="2" key="1">
    <citation type="submission" date="2013-01" db="EMBL/GenBank/DDBJ databases">
        <title>Genome assembly of Mariniradius saccharolyticus AK6.</title>
        <authorList>
            <person name="Vaidya B."/>
            <person name="Khatri I."/>
            <person name="Tanuku N.R.S."/>
            <person name="Subramanian S."/>
            <person name="Pinnaka A."/>
        </authorList>
    </citation>
    <scope>NUCLEOTIDE SEQUENCE [LARGE SCALE GENOMIC DNA]</scope>
    <source>
        <strain evidence="2">AK6</strain>
    </source>
</reference>
<dbReference type="eggNOG" id="ENOG5032Y0V">
    <property type="taxonomic scope" value="Bacteria"/>
</dbReference>
<dbReference type="OrthoDB" id="582675at2"/>
<accession>M7XQX4</accession>
<dbReference type="RefSeq" id="WP_008631813.1">
    <property type="nucleotide sequence ID" value="NZ_AMZY02000026.1"/>
</dbReference>
<name>M7XQX4_9BACT</name>
<comment type="caution">
    <text evidence="2">The sequence shown here is derived from an EMBL/GenBank/DDBJ whole genome shotgun (WGS) entry which is preliminary data.</text>
</comment>
<gene>
    <name evidence="2" type="ORF">C943_02735</name>
</gene>
<dbReference type="EMBL" id="AMZY02000026">
    <property type="protein sequence ID" value="EMS30947.1"/>
    <property type="molecule type" value="Genomic_DNA"/>
</dbReference>
<keyword evidence="1" id="KW-1133">Transmembrane helix</keyword>
<dbReference type="STRING" id="1239962.C943_02735"/>
<dbReference type="Proteomes" id="UP000010953">
    <property type="component" value="Unassembled WGS sequence"/>
</dbReference>
<organism evidence="2 3">
    <name type="scientific">Mariniradius saccharolyticus AK6</name>
    <dbReference type="NCBI Taxonomy" id="1239962"/>
    <lineage>
        <taxon>Bacteria</taxon>
        <taxon>Pseudomonadati</taxon>
        <taxon>Bacteroidota</taxon>
        <taxon>Cytophagia</taxon>
        <taxon>Cytophagales</taxon>
        <taxon>Cyclobacteriaceae</taxon>
        <taxon>Mariniradius</taxon>
    </lineage>
</organism>